<reference evidence="2 3" key="1">
    <citation type="journal article" date="2013" name="Proc. Natl. Acad. Sci. U.S.A.">
        <title>Candidate phylum TM6 genome recovered from a hospital sink biofilm provides genomic insights into this uncultivated phylum.</title>
        <authorList>
            <person name="McLean J.S."/>
            <person name="Lombardo M.J."/>
            <person name="Badger J.H."/>
            <person name="Edlund A."/>
            <person name="Novotny M."/>
            <person name="Yee-Greenbaum J."/>
            <person name="Vyahhi N."/>
            <person name="Hall A.P."/>
            <person name="Yang Y."/>
            <person name="Dupont C.L."/>
            <person name="Ziegler M.G."/>
            <person name="Chitsaz H."/>
            <person name="Allen A.E."/>
            <person name="Yooseph S."/>
            <person name="Tesler G."/>
            <person name="Pevzner P.A."/>
            <person name="Friedman R.M."/>
            <person name="Nealson K.H."/>
            <person name="Venter J.C."/>
            <person name="Lasken R.S."/>
        </authorList>
    </citation>
    <scope>NUCLEOTIDE SEQUENCE [LARGE SCALE GENOMIC DNA]</scope>
    <source>
        <strain evidence="2 3">TM6SC1</strain>
    </source>
</reference>
<proteinExistence type="predicted"/>
<sequence length="364" mass="41457">MLNLSQLITQLPAMQPYIADTFSKSIVHLEKLWQACSARSNEIIFSDLKYRGTSVSEPYNYFGDVPLKRHDGLYRVVGIDGSQIYPDRHEGVNIYLINIGSVVLGYGPDKSDASFYSQPFVYSNSGLSSISVRFIDALRHDHELKHGVKCIENQSQQTLLFYDGSLLWWDLRTQQDTIVEEFLPDYCESISKLYALGAHIAGYTSMPASKDIIHLLQAYYEYSLGEIFEENIISEADALLLQKVLPTGHVTNLFKSAADIARWYPQAMHPYFCYINTGTEIARIEIPAWIAHNQLIYTNVITAVWDQVCKGYGYPVVLSEAHAQAVVSGVDREKFFALVHEYARQQGYVYQRSSKLMRKRVLYA</sequence>
<dbReference type="Proteomes" id="UP000032214">
    <property type="component" value="Unassembled WGS sequence"/>
</dbReference>
<keyword evidence="3" id="KW-1185">Reference proteome</keyword>
<dbReference type="EMBL" id="ARQD01000001">
    <property type="protein sequence ID" value="KIX85604.1"/>
    <property type="molecule type" value="Genomic_DNA"/>
</dbReference>
<protein>
    <recommendedName>
        <fullName evidence="1">NurA domain-containing protein</fullName>
    </recommendedName>
</protein>
<evidence type="ECO:0000313" key="2">
    <source>
        <dbReference type="EMBL" id="KIX85604.1"/>
    </source>
</evidence>
<gene>
    <name evidence="2" type="ORF">J120_01455</name>
</gene>
<dbReference type="eggNOG" id="COG1630">
    <property type="taxonomic scope" value="Bacteria"/>
</dbReference>
<dbReference type="Pfam" id="PF09376">
    <property type="entry name" value="NurA"/>
    <property type="match status" value="1"/>
</dbReference>
<name>A0A0D2GQF4_9BACT</name>
<dbReference type="STRING" id="1306947.J120_01455"/>
<comment type="caution">
    <text evidence="2">The sequence shown here is derived from an EMBL/GenBank/DDBJ whole genome shotgun (WGS) entry which is preliminary data.</text>
</comment>
<dbReference type="InterPro" id="IPR018977">
    <property type="entry name" value="NurA_domain"/>
</dbReference>
<evidence type="ECO:0000259" key="1">
    <source>
        <dbReference type="SMART" id="SM00933"/>
    </source>
</evidence>
<evidence type="ECO:0000313" key="3">
    <source>
        <dbReference type="Proteomes" id="UP000032214"/>
    </source>
</evidence>
<dbReference type="SMART" id="SM00933">
    <property type="entry name" value="NurA"/>
    <property type="match status" value="1"/>
</dbReference>
<organism evidence="2 3">
    <name type="scientific">candidate division TM6 bacterium JCVI TM6SC1</name>
    <dbReference type="NCBI Taxonomy" id="1306947"/>
    <lineage>
        <taxon>Bacteria</taxon>
        <taxon>Candidatus Babelota</taxon>
        <taxon>Vermiphilus</taxon>
    </lineage>
</organism>
<dbReference type="AlphaFoldDB" id="A0A0D2GQF4"/>
<feature type="domain" description="NurA" evidence="1">
    <location>
        <begin position="74"/>
        <end position="327"/>
    </location>
</feature>
<accession>A0A0D2GQF4</accession>